<keyword evidence="17" id="KW-0175">Coiled coil</keyword>
<dbReference type="eggNOG" id="KOG0731">
    <property type="taxonomic scope" value="Eukaryota"/>
</dbReference>
<evidence type="ECO:0000259" key="20">
    <source>
        <dbReference type="SMART" id="SM00382"/>
    </source>
</evidence>
<proteinExistence type="inferred from homology"/>
<dbReference type="SUPFAM" id="SSF140990">
    <property type="entry name" value="FtsH protease domain-like"/>
    <property type="match status" value="1"/>
</dbReference>
<keyword evidence="14 19" id="KW-1133">Transmembrane helix</keyword>
<keyword evidence="6" id="KW-0645">Protease</keyword>
<dbReference type="InterPro" id="IPR000642">
    <property type="entry name" value="Peptidase_M41"/>
</dbReference>
<evidence type="ECO:0000256" key="3">
    <source>
        <dbReference type="ARBA" id="ARBA00004173"/>
    </source>
</evidence>
<dbReference type="Gene3D" id="1.20.58.760">
    <property type="entry name" value="Peptidase M41"/>
    <property type="match status" value="1"/>
</dbReference>
<evidence type="ECO:0000256" key="10">
    <source>
        <dbReference type="ARBA" id="ARBA00022801"/>
    </source>
</evidence>
<keyword evidence="9" id="KW-0547">Nucleotide-binding</keyword>
<dbReference type="Gene3D" id="1.10.8.60">
    <property type="match status" value="1"/>
</dbReference>
<evidence type="ECO:0000256" key="7">
    <source>
        <dbReference type="ARBA" id="ARBA00022692"/>
    </source>
</evidence>
<keyword evidence="7 19" id="KW-0812">Transmembrane</keyword>
<comment type="similarity">
    <text evidence="4">In the C-terminal section; belongs to the peptidase M41 family.</text>
</comment>
<evidence type="ECO:0000256" key="6">
    <source>
        <dbReference type="ARBA" id="ARBA00022670"/>
    </source>
</evidence>
<dbReference type="GO" id="GO:0005745">
    <property type="term" value="C:m-AAA complex"/>
    <property type="evidence" value="ECO:0007669"/>
    <property type="project" value="TreeGrafter"/>
</dbReference>
<dbReference type="FunFam" id="1.10.8.60:FF:000033">
    <property type="entry name" value="paraplegin isoform X1"/>
    <property type="match status" value="1"/>
</dbReference>
<keyword evidence="12" id="KW-0067">ATP-binding</keyword>
<feature type="transmembrane region" description="Helical" evidence="19">
    <location>
        <begin position="337"/>
        <end position="354"/>
    </location>
</feature>
<dbReference type="NCBIfam" id="TIGR01241">
    <property type="entry name" value="FtsH_fam"/>
    <property type="match status" value="1"/>
</dbReference>
<evidence type="ECO:0000256" key="14">
    <source>
        <dbReference type="ARBA" id="ARBA00022989"/>
    </source>
</evidence>
<dbReference type="KEGG" id="dvi:6633592"/>
<gene>
    <name evidence="21" type="primary">Dvir\GJ16718</name>
    <name evidence="21" type="ORF">Dvir_GJ16718</name>
</gene>
<dbReference type="InterPro" id="IPR037219">
    <property type="entry name" value="Peptidase_M41-like"/>
</dbReference>
<evidence type="ECO:0000256" key="12">
    <source>
        <dbReference type="ARBA" id="ARBA00022840"/>
    </source>
</evidence>
<protein>
    <recommendedName>
        <fullName evidence="20">AAA+ ATPase domain-containing protein</fullName>
    </recommendedName>
</protein>
<dbReference type="Gene3D" id="3.40.1690.20">
    <property type="match status" value="1"/>
</dbReference>
<dbReference type="FunFam" id="1.20.58.760:FF:000003">
    <property type="entry name" value="AFG3-like AAA ATPase 2"/>
    <property type="match status" value="1"/>
</dbReference>
<dbReference type="GO" id="GO:0016887">
    <property type="term" value="F:ATP hydrolysis activity"/>
    <property type="evidence" value="ECO:0007669"/>
    <property type="project" value="InterPro"/>
</dbReference>
<keyword evidence="22" id="KW-1185">Reference proteome</keyword>
<reference evidence="21 22" key="1">
    <citation type="journal article" date="2007" name="Nature">
        <title>Evolution of genes and genomes on the Drosophila phylogeny.</title>
        <authorList>
            <consortium name="Drosophila 12 Genomes Consortium"/>
            <person name="Clark A.G."/>
            <person name="Eisen M.B."/>
            <person name="Smith D.R."/>
            <person name="Bergman C.M."/>
            <person name="Oliver B."/>
            <person name="Markow T.A."/>
            <person name="Kaufman T.C."/>
            <person name="Kellis M."/>
            <person name="Gelbart W."/>
            <person name="Iyer V.N."/>
            <person name="Pollard D.A."/>
            <person name="Sackton T.B."/>
            <person name="Larracuente A.M."/>
            <person name="Singh N.D."/>
            <person name="Abad J.P."/>
            <person name="Abt D.N."/>
            <person name="Adryan B."/>
            <person name="Aguade M."/>
            <person name="Akashi H."/>
            <person name="Anderson W.W."/>
            <person name="Aquadro C.F."/>
            <person name="Ardell D.H."/>
            <person name="Arguello R."/>
            <person name="Artieri C.G."/>
            <person name="Barbash D.A."/>
            <person name="Barker D."/>
            <person name="Barsanti P."/>
            <person name="Batterham P."/>
            <person name="Batzoglou S."/>
            <person name="Begun D."/>
            <person name="Bhutkar A."/>
            <person name="Blanco E."/>
            <person name="Bosak S.A."/>
            <person name="Bradley R.K."/>
            <person name="Brand A.D."/>
            <person name="Brent M.R."/>
            <person name="Brooks A.N."/>
            <person name="Brown R.H."/>
            <person name="Butlin R.K."/>
            <person name="Caggese C."/>
            <person name="Calvi B.R."/>
            <person name="Bernardo de Carvalho A."/>
            <person name="Caspi A."/>
            <person name="Castrezana S."/>
            <person name="Celniker S.E."/>
            <person name="Chang J.L."/>
            <person name="Chapple C."/>
            <person name="Chatterji S."/>
            <person name="Chinwalla A."/>
            <person name="Civetta A."/>
            <person name="Clifton S.W."/>
            <person name="Comeron J.M."/>
            <person name="Costello J.C."/>
            <person name="Coyne J.A."/>
            <person name="Daub J."/>
            <person name="David R.G."/>
            <person name="Delcher A.L."/>
            <person name="Delehaunty K."/>
            <person name="Do C.B."/>
            <person name="Ebling H."/>
            <person name="Edwards K."/>
            <person name="Eickbush T."/>
            <person name="Evans J.D."/>
            <person name="Filipski A."/>
            <person name="Findeiss S."/>
            <person name="Freyhult E."/>
            <person name="Fulton L."/>
            <person name="Fulton R."/>
            <person name="Garcia A.C."/>
            <person name="Gardiner A."/>
            <person name="Garfield D.A."/>
            <person name="Garvin B.E."/>
            <person name="Gibson G."/>
            <person name="Gilbert D."/>
            <person name="Gnerre S."/>
            <person name="Godfrey J."/>
            <person name="Good R."/>
            <person name="Gotea V."/>
            <person name="Gravely B."/>
            <person name="Greenberg A.J."/>
            <person name="Griffiths-Jones S."/>
            <person name="Gross S."/>
            <person name="Guigo R."/>
            <person name="Gustafson E.A."/>
            <person name="Haerty W."/>
            <person name="Hahn M.W."/>
            <person name="Halligan D.L."/>
            <person name="Halpern A.L."/>
            <person name="Halter G.M."/>
            <person name="Han M.V."/>
            <person name="Heger A."/>
            <person name="Hillier L."/>
            <person name="Hinrichs A.S."/>
            <person name="Holmes I."/>
            <person name="Hoskins R.A."/>
            <person name="Hubisz M.J."/>
            <person name="Hultmark D."/>
            <person name="Huntley M.A."/>
            <person name="Jaffe D.B."/>
            <person name="Jagadeeshan S."/>
            <person name="Jeck W.R."/>
            <person name="Johnson J."/>
            <person name="Jones C.D."/>
            <person name="Jordan W.C."/>
            <person name="Karpen G.H."/>
            <person name="Kataoka E."/>
            <person name="Keightley P.D."/>
            <person name="Kheradpour P."/>
            <person name="Kirkness E.F."/>
            <person name="Koerich L.B."/>
            <person name="Kristiansen K."/>
            <person name="Kudrna D."/>
            <person name="Kulathinal R.J."/>
            <person name="Kumar S."/>
            <person name="Kwok R."/>
            <person name="Lander E."/>
            <person name="Langley C.H."/>
            <person name="Lapoint R."/>
            <person name="Lazzaro B.P."/>
            <person name="Lee S.J."/>
            <person name="Levesque L."/>
            <person name="Li R."/>
            <person name="Lin C.F."/>
            <person name="Lin M.F."/>
            <person name="Lindblad-Toh K."/>
            <person name="Llopart A."/>
            <person name="Long M."/>
            <person name="Low L."/>
            <person name="Lozovsky E."/>
            <person name="Lu J."/>
            <person name="Luo M."/>
            <person name="Machado C.A."/>
            <person name="Makalowski W."/>
            <person name="Marzo M."/>
            <person name="Matsuda M."/>
            <person name="Matzkin L."/>
            <person name="McAllister B."/>
            <person name="McBride C.S."/>
            <person name="McKernan B."/>
            <person name="McKernan K."/>
            <person name="Mendez-Lago M."/>
            <person name="Minx P."/>
            <person name="Mollenhauer M.U."/>
            <person name="Montooth K."/>
            <person name="Mount S.M."/>
            <person name="Mu X."/>
            <person name="Myers E."/>
            <person name="Negre B."/>
            <person name="Newfeld S."/>
            <person name="Nielsen R."/>
            <person name="Noor M.A."/>
            <person name="O'Grady P."/>
            <person name="Pachter L."/>
            <person name="Papaceit M."/>
            <person name="Parisi M.J."/>
            <person name="Parisi M."/>
            <person name="Parts L."/>
            <person name="Pedersen J.S."/>
            <person name="Pesole G."/>
            <person name="Phillippy A.M."/>
            <person name="Ponting C.P."/>
            <person name="Pop M."/>
            <person name="Porcelli D."/>
            <person name="Powell J.R."/>
            <person name="Prohaska S."/>
            <person name="Pruitt K."/>
            <person name="Puig M."/>
            <person name="Quesneville H."/>
            <person name="Ram K.R."/>
            <person name="Rand D."/>
            <person name="Rasmussen M.D."/>
            <person name="Reed L.K."/>
            <person name="Reenan R."/>
            <person name="Reily A."/>
            <person name="Remington K.A."/>
            <person name="Rieger T.T."/>
            <person name="Ritchie M.G."/>
            <person name="Robin C."/>
            <person name="Rogers Y.H."/>
            <person name="Rohde C."/>
            <person name="Rozas J."/>
            <person name="Rubenfield M.J."/>
            <person name="Ruiz A."/>
            <person name="Russo S."/>
            <person name="Salzberg S.L."/>
            <person name="Sanchez-Gracia A."/>
            <person name="Saranga D.J."/>
            <person name="Sato H."/>
            <person name="Schaeffer S.W."/>
            <person name="Schatz M.C."/>
            <person name="Schlenke T."/>
            <person name="Schwartz R."/>
            <person name="Segarra C."/>
            <person name="Singh R.S."/>
            <person name="Sirot L."/>
            <person name="Sirota M."/>
            <person name="Sisneros N.B."/>
            <person name="Smith C.D."/>
            <person name="Smith T.F."/>
            <person name="Spieth J."/>
            <person name="Stage D.E."/>
            <person name="Stark A."/>
            <person name="Stephan W."/>
            <person name="Strausberg R.L."/>
            <person name="Strempel S."/>
            <person name="Sturgill D."/>
            <person name="Sutton G."/>
            <person name="Sutton G.G."/>
            <person name="Tao W."/>
            <person name="Teichmann S."/>
            <person name="Tobari Y.N."/>
            <person name="Tomimura Y."/>
            <person name="Tsolas J.M."/>
            <person name="Valente V.L."/>
            <person name="Venter E."/>
            <person name="Venter J.C."/>
            <person name="Vicario S."/>
            <person name="Vieira F.G."/>
            <person name="Vilella A.J."/>
            <person name="Villasante A."/>
            <person name="Walenz B."/>
            <person name="Wang J."/>
            <person name="Wasserman M."/>
            <person name="Watts T."/>
            <person name="Wilson D."/>
            <person name="Wilson R.K."/>
            <person name="Wing R.A."/>
            <person name="Wolfner M.F."/>
            <person name="Wong A."/>
            <person name="Wong G.K."/>
            <person name="Wu C.I."/>
            <person name="Wu G."/>
            <person name="Yamamoto D."/>
            <person name="Yang H.P."/>
            <person name="Yang S.P."/>
            <person name="Yorke J.A."/>
            <person name="Yoshida K."/>
            <person name="Zdobnov E."/>
            <person name="Zhang P."/>
            <person name="Zhang Y."/>
            <person name="Zimin A.V."/>
            <person name="Baldwin J."/>
            <person name="Abdouelleil A."/>
            <person name="Abdulkadir J."/>
            <person name="Abebe A."/>
            <person name="Abera B."/>
            <person name="Abreu J."/>
            <person name="Acer S.C."/>
            <person name="Aftuck L."/>
            <person name="Alexander A."/>
            <person name="An P."/>
            <person name="Anderson E."/>
            <person name="Anderson S."/>
            <person name="Arachi H."/>
            <person name="Azer M."/>
            <person name="Bachantsang P."/>
            <person name="Barry A."/>
            <person name="Bayul T."/>
            <person name="Berlin A."/>
            <person name="Bessette D."/>
            <person name="Bloom T."/>
            <person name="Blye J."/>
            <person name="Boguslavskiy L."/>
            <person name="Bonnet C."/>
            <person name="Boukhgalter B."/>
            <person name="Bourzgui I."/>
            <person name="Brown A."/>
            <person name="Cahill P."/>
            <person name="Channer S."/>
            <person name="Cheshatsang Y."/>
            <person name="Chuda L."/>
            <person name="Citroen M."/>
            <person name="Collymore A."/>
            <person name="Cooke P."/>
            <person name="Costello M."/>
            <person name="D'Aco K."/>
            <person name="Daza R."/>
            <person name="De Haan G."/>
            <person name="DeGray S."/>
            <person name="DeMaso C."/>
            <person name="Dhargay N."/>
            <person name="Dooley K."/>
            <person name="Dooley E."/>
            <person name="Doricent M."/>
            <person name="Dorje P."/>
            <person name="Dorjee K."/>
            <person name="Dupes A."/>
            <person name="Elong R."/>
            <person name="Falk J."/>
            <person name="Farina A."/>
            <person name="Faro S."/>
            <person name="Ferguson D."/>
            <person name="Fisher S."/>
            <person name="Foley C.D."/>
            <person name="Franke A."/>
            <person name="Friedrich D."/>
            <person name="Gadbois L."/>
            <person name="Gearin G."/>
            <person name="Gearin C.R."/>
            <person name="Giannoukos G."/>
            <person name="Goode T."/>
            <person name="Graham J."/>
            <person name="Grandbois E."/>
            <person name="Grewal S."/>
            <person name="Gyaltsen K."/>
            <person name="Hafez N."/>
            <person name="Hagos B."/>
            <person name="Hall J."/>
            <person name="Henson C."/>
            <person name="Hollinger A."/>
            <person name="Honan T."/>
            <person name="Huard M.D."/>
            <person name="Hughes L."/>
            <person name="Hurhula B."/>
            <person name="Husby M.E."/>
            <person name="Kamat A."/>
            <person name="Kanga B."/>
            <person name="Kashin S."/>
            <person name="Khazanovich D."/>
            <person name="Kisner P."/>
            <person name="Lance K."/>
            <person name="Lara M."/>
            <person name="Lee W."/>
            <person name="Lennon N."/>
            <person name="Letendre F."/>
            <person name="LeVine R."/>
            <person name="Lipovsky A."/>
            <person name="Liu X."/>
            <person name="Liu J."/>
            <person name="Liu S."/>
            <person name="Lokyitsang T."/>
            <person name="Lokyitsang Y."/>
            <person name="Lubonja R."/>
            <person name="Lui A."/>
            <person name="MacDonald P."/>
            <person name="Magnisalis V."/>
            <person name="Maru K."/>
            <person name="Matthews C."/>
            <person name="McCusker W."/>
            <person name="McDonough S."/>
            <person name="Mehta T."/>
            <person name="Meldrim J."/>
            <person name="Meneus L."/>
            <person name="Mihai O."/>
            <person name="Mihalev A."/>
            <person name="Mihova T."/>
            <person name="Mittelman R."/>
            <person name="Mlenga V."/>
            <person name="Montmayeur A."/>
            <person name="Mulrain L."/>
            <person name="Navidi A."/>
            <person name="Naylor J."/>
            <person name="Negash T."/>
            <person name="Nguyen T."/>
            <person name="Nguyen N."/>
            <person name="Nicol R."/>
            <person name="Norbu C."/>
            <person name="Norbu N."/>
            <person name="Novod N."/>
            <person name="O'Neill B."/>
            <person name="Osman S."/>
            <person name="Markiewicz E."/>
            <person name="Oyono O.L."/>
            <person name="Patti C."/>
            <person name="Phunkhang P."/>
            <person name="Pierre F."/>
            <person name="Priest M."/>
            <person name="Raghuraman S."/>
            <person name="Rege F."/>
            <person name="Reyes R."/>
            <person name="Rise C."/>
            <person name="Rogov P."/>
            <person name="Ross K."/>
            <person name="Ryan E."/>
            <person name="Settipalli S."/>
            <person name="Shea T."/>
            <person name="Sherpa N."/>
            <person name="Shi L."/>
            <person name="Shih D."/>
            <person name="Sparrow T."/>
            <person name="Spaulding J."/>
            <person name="Stalker J."/>
            <person name="Stange-Thomann N."/>
            <person name="Stavropoulos S."/>
            <person name="Stone C."/>
            <person name="Strader C."/>
            <person name="Tesfaye S."/>
            <person name="Thomson T."/>
            <person name="Thoulutsang Y."/>
            <person name="Thoulutsang D."/>
            <person name="Topham K."/>
            <person name="Topping I."/>
            <person name="Tsamla T."/>
            <person name="Vassiliev H."/>
            <person name="Vo A."/>
            <person name="Wangchuk T."/>
            <person name="Wangdi T."/>
            <person name="Weiand M."/>
            <person name="Wilkinson J."/>
            <person name="Wilson A."/>
            <person name="Yadav S."/>
            <person name="Young G."/>
            <person name="Yu Q."/>
            <person name="Zembek L."/>
            <person name="Zhong D."/>
            <person name="Zimmer A."/>
            <person name="Zwirko Z."/>
            <person name="Jaffe D.B."/>
            <person name="Alvarez P."/>
            <person name="Brockman W."/>
            <person name="Butler J."/>
            <person name="Chin C."/>
            <person name="Gnerre S."/>
            <person name="Grabherr M."/>
            <person name="Kleber M."/>
            <person name="Mauceli E."/>
            <person name="MacCallum I."/>
        </authorList>
    </citation>
    <scope>NUCLEOTIDE SEQUENCE [LARGE SCALE GENOMIC DNA]</scope>
    <source>
        <strain evidence="22">Tucson 15010-1051.87</strain>
    </source>
</reference>
<dbReference type="PANTHER" id="PTHR43655:SF8">
    <property type="entry name" value="PARAPLEGIN"/>
    <property type="match status" value="1"/>
</dbReference>
<evidence type="ECO:0000256" key="2">
    <source>
        <dbReference type="ARBA" id="ARBA00004141"/>
    </source>
</evidence>
<dbReference type="Proteomes" id="UP000008792">
    <property type="component" value="Unassembled WGS sequence"/>
</dbReference>
<evidence type="ECO:0000256" key="1">
    <source>
        <dbReference type="ARBA" id="ARBA00001947"/>
    </source>
</evidence>
<feature type="compositionally biased region" description="Low complexity" evidence="18">
    <location>
        <begin position="182"/>
        <end position="203"/>
    </location>
</feature>
<evidence type="ECO:0000256" key="13">
    <source>
        <dbReference type="ARBA" id="ARBA00022946"/>
    </source>
</evidence>
<dbReference type="EMBL" id="CH940653">
    <property type="protein sequence ID" value="EDW62290.2"/>
    <property type="molecule type" value="Genomic_DNA"/>
</dbReference>
<dbReference type="Pfam" id="PF17862">
    <property type="entry name" value="AAA_lid_3"/>
    <property type="match status" value="1"/>
</dbReference>
<dbReference type="GO" id="GO:0004176">
    <property type="term" value="F:ATP-dependent peptidase activity"/>
    <property type="evidence" value="ECO:0007669"/>
    <property type="project" value="InterPro"/>
</dbReference>
<keyword evidence="8" id="KW-0479">Metal-binding</keyword>
<evidence type="ECO:0000256" key="11">
    <source>
        <dbReference type="ARBA" id="ARBA00022833"/>
    </source>
</evidence>
<dbReference type="HOGENOM" id="CLU_000688_23_2_1"/>
<dbReference type="InterPro" id="IPR041569">
    <property type="entry name" value="AAA_lid_3"/>
</dbReference>
<dbReference type="Gene3D" id="3.40.50.300">
    <property type="entry name" value="P-loop containing nucleotide triphosphate hydrolases"/>
    <property type="match status" value="1"/>
</dbReference>
<dbReference type="FunCoup" id="B4M814">
    <property type="interactions" value="1032"/>
</dbReference>
<dbReference type="AlphaFoldDB" id="B4M814"/>
<dbReference type="PANTHER" id="PTHR43655">
    <property type="entry name" value="ATP-DEPENDENT PROTEASE"/>
    <property type="match status" value="1"/>
</dbReference>
<evidence type="ECO:0000313" key="22">
    <source>
        <dbReference type="Proteomes" id="UP000008792"/>
    </source>
</evidence>
<evidence type="ECO:0000256" key="18">
    <source>
        <dbReference type="SAM" id="MobiDB-lite"/>
    </source>
</evidence>
<dbReference type="InterPro" id="IPR005936">
    <property type="entry name" value="FtsH"/>
</dbReference>
<keyword evidence="11" id="KW-0862">Zinc</keyword>
<dbReference type="HAMAP" id="MF_01458">
    <property type="entry name" value="FtsH"/>
    <property type="match status" value="1"/>
</dbReference>
<dbReference type="FunFam" id="3.40.50.300:FF:000277">
    <property type="entry name" value="ATP-dependent zinc metalloprotease FtsH"/>
    <property type="match status" value="1"/>
</dbReference>
<evidence type="ECO:0000256" key="4">
    <source>
        <dbReference type="ARBA" id="ARBA00010044"/>
    </source>
</evidence>
<dbReference type="InterPro" id="IPR003959">
    <property type="entry name" value="ATPase_AAA_core"/>
</dbReference>
<dbReference type="GO" id="GO:0034982">
    <property type="term" value="P:mitochondrial protein processing"/>
    <property type="evidence" value="ECO:0007669"/>
    <property type="project" value="TreeGrafter"/>
</dbReference>
<comment type="subcellular location">
    <subcellularLocation>
        <location evidence="2">Membrane</location>
        <topology evidence="2">Multi-pass membrane protein</topology>
    </subcellularLocation>
    <subcellularLocation>
        <location evidence="3">Mitochondrion</location>
    </subcellularLocation>
</comment>
<feature type="region of interest" description="Disordered" evidence="18">
    <location>
        <begin position="137"/>
        <end position="208"/>
    </location>
</feature>
<organism evidence="21 22">
    <name type="scientific">Drosophila virilis</name>
    <name type="common">Fruit fly</name>
    <dbReference type="NCBI Taxonomy" id="7244"/>
    <lineage>
        <taxon>Eukaryota</taxon>
        <taxon>Metazoa</taxon>
        <taxon>Ecdysozoa</taxon>
        <taxon>Arthropoda</taxon>
        <taxon>Hexapoda</taxon>
        <taxon>Insecta</taxon>
        <taxon>Pterygota</taxon>
        <taxon>Neoptera</taxon>
        <taxon>Endopterygota</taxon>
        <taxon>Diptera</taxon>
        <taxon>Brachycera</taxon>
        <taxon>Muscomorpha</taxon>
        <taxon>Ephydroidea</taxon>
        <taxon>Drosophilidae</taxon>
        <taxon>Drosophila</taxon>
    </lineage>
</organism>
<dbReference type="Pfam" id="PF01434">
    <property type="entry name" value="Peptidase_M41"/>
    <property type="match status" value="1"/>
</dbReference>
<accession>B4M814</accession>
<sequence length="860" mass="95271">MHVISSEQHQVTYSNRRPQVAIEEKWLEIMYKGLRHFRNVLQRGSHNLARCHAYVTHMSNPNAVAAAAAATGLPSKLCGAAGLNRQLIAPALQPLSWRQMQMLRSEYKAIVGVIARSLQLTPREVQQLHLRCLCSRKTDTDKHSSGSNKNSDKESSKESSKPAKSDKSTDPNNETPPESGKETSQGSGSGSGEESSNPNNNKNNENDEKMRSVLTKAVLWLFTIYMFVAFISLLITPRTERPEGSTRYVSWNEFVHHMLAVGEVKELIIRPDMEMVTIILHDGAVIKGRKVTSTIFHMAVADANKFEEKLRLVEKRLGITDGVPVTYDRQTDTTGRILMLLLFCALLMSIATRMKSMKSPLSMDSFNQMGRAKFTLVDPFDGGRGVLFRDVAGLSEAKQEVKEFVDYLKTPEKYQRLGAKVPRGALLLGPPGCGKTLLAKAVATEAQVPFLSMNGSEFIEMIGGLGAARVRDLFKEGKKRAPCIIYIDEIDAIGRQRSGTESMGQGSSGESEQTLNQLLVEMDGMATKEGVLMLASTNRADILDKALLRPGRFDRHILIDLPTLQERKEIFEKHLSSVKLAEAPSSYSQRLARLTPGFSGADIANVCNEAALHAARNVQPEVTSKNLEYAVERLVGGTEKRSHALSLTERKVIAYHESGHALVGWMLPNSDILLKVTIVPRTSLALGFAQYTPSEQHLYSKEELFDKMCMALGGRAAENLIFNRITTGAQNDLEKVTKIAYSQIKKFGMNERLGPIYVRDSNETGGGGGTKPFSRAMDSIIDHEARNVVSQAYQTTEDLLNKHRDKLEKLAEALLDKETLDYDEVVNLIGPPPFDPAKRQVDSVEFEQSLRNLGTDEPKA</sequence>
<comment type="similarity">
    <text evidence="5">In the N-terminal section; belongs to the AAA ATPase family.</text>
</comment>
<feature type="domain" description="AAA+ ATPase" evidence="20">
    <location>
        <begin position="421"/>
        <end position="563"/>
    </location>
</feature>
<keyword evidence="13" id="KW-0809">Transit peptide</keyword>
<dbReference type="CDD" id="cd19501">
    <property type="entry name" value="RecA-like_FtsH"/>
    <property type="match status" value="1"/>
</dbReference>
<keyword evidence="15" id="KW-0482">Metalloprotease</keyword>
<feature type="transmembrane region" description="Helical" evidence="19">
    <location>
        <begin position="217"/>
        <end position="235"/>
    </location>
</feature>
<dbReference type="MEROPS" id="M41.006"/>
<dbReference type="GO" id="GO:0005524">
    <property type="term" value="F:ATP binding"/>
    <property type="evidence" value="ECO:0007669"/>
    <property type="project" value="UniProtKB-KW"/>
</dbReference>
<keyword evidence="16 19" id="KW-0472">Membrane</keyword>
<dbReference type="GO" id="GO:0046872">
    <property type="term" value="F:metal ion binding"/>
    <property type="evidence" value="ECO:0007669"/>
    <property type="project" value="UniProtKB-KW"/>
</dbReference>
<dbReference type="SMR" id="B4M814"/>
<comment type="cofactor">
    <cofactor evidence="1">
        <name>Zn(2+)</name>
        <dbReference type="ChEBI" id="CHEBI:29105"/>
    </cofactor>
</comment>
<evidence type="ECO:0000256" key="15">
    <source>
        <dbReference type="ARBA" id="ARBA00023049"/>
    </source>
</evidence>
<feature type="compositionally biased region" description="Basic and acidic residues" evidence="18">
    <location>
        <begin position="137"/>
        <end position="169"/>
    </location>
</feature>
<evidence type="ECO:0000256" key="16">
    <source>
        <dbReference type="ARBA" id="ARBA00023136"/>
    </source>
</evidence>
<dbReference type="FunFam" id="3.40.1690.20:FF:000005">
    <property type="entry name" value="Paraplegin, putative"/>
    <property type="match status" value="1"/>
</dbReference>
<feature type="coiled-coil region" evidence="17">
    <location>
        <begin position="793"/>
        <end position="820"/>
    </location>
</feature>
<dbReference type="InterPro" id="IPR003593">
    <property type="entry name" value="AAA+_ATPase"/>
</dbReference>
<dbReference type="InParanoid" id="B4M814"/>
<keyword evidence="10 21" id="KW-0378">Hydrolase</keyword>
<evidence type="ECO:0000313" key="21">
    <source>
        <dbReference type="EMBL" id="EDW62290.2"/>
    </source>
</evidence>
<dbReference type="STRING" id="7244.B4M814"/>
<dbReference type="GO" id="GO:0004222">
    <property type="term" value="F:metalloendopeptidase activity"/>
    <property type="evidence" value="ECO:0007669"/>
    <property type="project" value="InterPro"/>
</dbReference>
<evidence type="ECO:0000256" key="9">
    <source>
        <dbReference type="ARBA" id="ARBA00022741"/>
    </source>
</evidence>
<evidence type="ECO:0000256" key="17">
    <source>
        <dbReference type="SAM" id="Coils"/>
    </source>
</evidence>
<name>B4M814_DROVI</name>
<dbReference type="SUPFAM" id="SSF52540">
    <property type="entry name" value="P-loop containing nucleoside triphosphate hydrolases"/>
    <property type="match status" value="1"/>
</dbReference>
<evidence type="ECO:0000256" key="19">
    <source>
        <dbReference type="SAM" id="Phobius"/>
    </source>
</evidence>
<evidence type="ECO:0000256" key="8">
    <source>
        <dbReference type="ARBA" id="ARBA00022723"/>
    </source>
</evidence>
<dbReference type="Pfam" id="PF00004">
    <property type="entry name" value="AAA"/>
    <property type="match status" value="1"/>
</dbReference>
<dbReference type="OrthoDB" id="1413014at2759"/>
<evidence type="ECO:0000256" key="5">
    <source>
        <dbReference type="ARBA" id="ARBA00010550"/>
    </source>
</evidence>
<dbReference type="InterPro" id="IPR027417">
    <property type="entry name" value="P-loop_NTPase"/>
</dbReference>
<dbReference type="SMART" id="SM00382">
    <property type="entry name" value="AAA"/>
    <property type="match status" value="1"/>
</dbReference>
<dbReference type="InterPro" id="IPR050928">
    <property type="entry name" value="ATP-dep_Zn_Metalloprotease"/>
</dbReference>